<organism evidence="2 3">
    <name type="scientific">Gossypium australe</name>
    <dbReference type="NCBI Taxonomy" id="47621"/>
    <lineage>
        <taxon>Eukaryota</taxon>
        <taxon>Viridiplantae</taxon>
        <taxon>Streptophyta</taxon>
        <taxon>Embryophyta</taxon>
        <taxon>Tracheophyta</taxon>
        <taxon>Spermatophyta</taxon>
        <taxon>Magnoliopsida</taxon>
        <taxon>eudicotyledons</taxon>
        <taxon>Gunneridae</taxon>
        <taxon>Pentapetalae</taxon>
        <taxon>rosids</taxon>
        <taxon>malvids</taxon>
        <taxon>Malvales</taxon>
        <taxon>Malvaceae</taxon>
        <taxon>Malvoideae</taxon>
        <taxon>Gossypium</taxon>
    </lineage>
</organism>
<dbReference type="GO" id="GO:0005886">
    <property type="term" value="C:plasma membrane"/>
    <property type="evidence" value="ECO:0007669"/>
    <property type="project" value="TreeGrafter"/>
</dbReference>
<name>A0A5B6VGE9_9ROSI</name>
<dbReference type="OrthoDB" id="1719420at2759"/>
<dbReference type="EMBL" id="SMMG02000006">
    <property type="protein sequence ID" value="KAA3468300.1"/>
    <property type="molecule type" value="Genomic_DNA"/>
</dbReference>
<dbReference type="InterPro" id="IPR009686">
    <property type="entry name" value="Senescence/spartin_C"/>
</dbReference>
<accession>A0A5B6VGE9</accession>
<dbReference type="Proteomes" id="UP000325315">
    <property type="component" value="Unassembled WGS sequence"/>
</dbReference>
<keyword evidence="3" id="KW-1185">Reference proteome</keyword>
<dbReference type="AlphaFoldDB" id="A0A5B6VGE9"/>
<evidence type="ECO:0000313" key="3">
    <source>
        <dbReference type="Proteomes" id="UP000325315"/>
    </source>
</evidence>
<evidence type="ECO:0000259" key="1">
    <source>
        <dbReference type="Pfam" id="PF06911"/>
    </source>
</evidence>
<dbReference type="InterPro" id="IPR045036">
    <property type="entry name" value="Spartin-like"/>
</dbReference>
<protein>
    <submittedName>
        <fullName evidence="2">Senescence/dehydration-associated protein-related isoform 2</fullName>
    </submittedName>
</protein>
<evidence type="ECO:0000313" key="2">
    <source>
        <dbReference type="EMBL" id="KAA3468300.1"/>
    </source>
</evidence>
<sequence length="134" mass="14145">MTEKMSKTMLDMVGIASGTVMAPLLNSKPGQAFLSMLPGQVLLASLDAVNKVLDAVEVAEKQALSATSTAATRMMTDRYGERAGEATEDVLATAGSLASTAWNVFKIRKAISPKSTATSGLLNNAPKYNTRKSY</sequence>
<dbReference type="Pfam" id="PF06911">
    <property type="entry name" value="Senescence"/>
    <property type="match status" value="1"/>
</dbReference>
<dbReference type="PANTHER" id="PTHR21068">
    <property type="entry name" value="SPARTIN"/>
    <property type="match status" value="1"/>
</dbReference>
<reference evidence="3" key="1">
    <citation type="journal article" date="2019" name="Plant Biotechnol. J.">
        <title>Genome sequencing of the Australian wild diploid species Gossypium australe highlights disease resistance and delayed gland morphogenesis.</title>
        <authorList>
            <person name="Cai Y."/>
            <person name="Cai X."/>
            <person name="Wang Q."/>
            <person name="Wang P."/>
            <person name="Zhang Y."/>
            <person name="Cai C."/>
            <person name="Xu Y."/>
            <person name="Wang K."/>
            <person name="Zhou Z."/>
            <person name="Wang C."/>
            <person name="Geng S."/>
            <person name="Li B."/>
            <person name="Dong Q."/>
            <person name="Hou Y."/>
            <person name="Wang H."/>
            <person name="Ai P."/>
            <person name="Liu Z."/>
            <person name="Yi F."/>
            <person name="Sun M."/>
            <person name="An G."/>
            <person name="Cheng J."/>
            <person name="Zhang Y."/>
            <person name="Shi Q."/>
            <person name="Xie Y."/>
            <person name="Shi X."/>
            <person name="Chang Y."/>
            <person name="Huang F."/>
            <person name="Chen Y."/>
            <person name="Hong S."/>
            <person name="Mi L."/>
            <person name="Sun Q."/>
            <person name="Zhang L."/>
            <person name="Zhou B."/>
            <person name="Peng R."/>
            <person name="Zhang X."/>
            <person name="Liu F."/>
        </authorList>
    </citation>
    <scope>NUCLEOTIDE SEQUENCE [LARGE SCALE GENOMIC DNA]</scope>
    <source>
        <strain evidence="3">cv. PA1801</strain>
    </source>
</reference>
<feature type="domain" description="Senescence" evidence="1">
    <location>
        <begin position="1"/>
        <end position="111"/>
    </location>
</feature>
<dbReference type="PANTHER" id="PTHR21068:SF36">
    <property type="entry name" value="SENESCENCE_DEHYDRATION-ASSOCIATED PROTEIN-LIKE PROTEIN"/>
    <property type="match status" value="1"/>
</dbReference>
<proteinExistence type="predicted"/>
<gene>
    <name evidence="2" type="ORF">EPI10_014206</name>
</gene>
<comment type="caution">
    <text evidence="2">The sequence shown here is derived from an EMBL/GenBank/DDBJ whole genome shotgun (WGS) entry which is preliminary data.</text>
</comment>